<reference evidence="1" key="1">
    <citation type="journal article" date="2021" name="Mol. Plant Pathol.">
        <title>A 20-kb lineage-specific genomic region tames virulence in pathogenic amphidiploid Verticillium longisporum.</title>
        <authorList>
            <person name="Harting R."/>
            <person name="Starke J."/>
            <person name="Kusch H."/>
            <person name="Poggeler S."/>
            <person name="Maurus I."/>
            <person name="Schluter R."/>
            <person name="Landesfeind M."/>
            <person name="Bulla I."/>
            <person name="Nowrousian M."/>
            <person name="de Jonge R."/>
            <person name="Stahlhut G."/>
            <person name="Hoff K.J."/>
            <person name="Asshauer K.P."/>
            <person name="Thurmer A."/>
            <person name="Stanke M."/>
            <person name="Daniel R."/>
            <person name="Morgenstern B."/>
            <person name="Thomma B.P.H.J."/>
            <person name="Kronstad J.W."/>
            <person name="Braus-Stromeyer S.A."/>
            <person name="Braus G.H."/>
        </authorList>
    </citation>
    <scope>NUCLEOTIDE SEQUENCE</scope>
    <source>
        <strain evidence="1">Vl32</strain>
    </source>
</reference>
<gene>
    <name evidence="1" type="ORF">HYQ45_005619</name>
</gene>
<evidence type="ECO:0000313" key="2">
    <source>
        <dbReference type="Proteomes" id="UP000689129"/>
    </source>
</evidence>
<dbReference type="EMBL" id="JAEMWZ010000095">
    <property type="protein sequence ID" value="KAG7136867.1"/>
    <property type="molecule type" value="Genomic_DNA"/>
</dbReference>
<proteinExistence type="predicted"/>
<comment type="caution">
    <text evidence="1">The sequence shown here is derived from an EMBL/GenBank/DDBJ whole genome shotgun (WGS) entry which is preliminary data.</text>
</comment>
<dbReference type="AlphaFoldDB" id="A0A8I3ART4"/>
<organism evidence="1 2">
    <name type="scientific">Verticillium longisporum</name>
    <name type="common">Verticillium dahliae var. longisporum</name>
    <dbReference type="NCBI Taxonomy" id="100787"/>
    <lineage>
        <taxon>Eukaryota</taxon>
        <taxon>Fungi</taxon>
        <taxon>Dikarya</taxon>
        <taxon>Ascomycota</taxon>
        <taxon>Pezizomycotina</taxon>
        <taxon>Sordariomycetes</taxon>
        <taxon>Hypocreomycetidae</taxon>
        <taxon>Glomerellales</taxon>
        <taxon>Plectosphaerellaceae</taxon>
        <taxon>Verticillium</taxon>
    </lineage>
</organism>
<name>A0A8I3ART4_VERLO</name>
<protein>
    <submittedName>
        <fullName evidence="1">Uncharacterized protein</fullName>
    </submittedName>
</protein>
<sequence>MLRRGEALAIGTIARQRRNGTARMEGRRFSISLTRENDSFGSTHLVGRNQPVLDNRGTRGNMSLGAAGNLGVEEEIAGDWFPDLDAFLFALPRWSGCLWFVAIIVPSDTPSLPS</sequence>
<accession>A0A8I3ART4</accession>
<evidence type="ECO:0000313" key="1">
    <source>
        <dbReference type="EMBL" id="KAG7136867.1"/>
    </source>
</evidence>
<dbReference type="Proteomes" id="UP000689129">
    <property type="component" value="Unassembled WGS sequence"/>
</dbReference>